<dbReference type="FunFam" id="2.60.210.10:FF:000001">
    <property type="entry name" value="TNF receptor-associated factor"/>
    <property type="match status" value="1"/>
</dbReference>
<keyword evidence="9" id="KW-0832">Ubl conjugation</keyword>
<dbReference type="GO" id="GO:0007166">
    <property type="term" value="P:cell surface receptor signaling pathway"/>
    <property type="evidence" value="ECO:0000318"/>
    <property type="project" value="GO_Central"/>
</dbReference>
<feature type="domain" description="TRAF-type" evidence="15">
    <location>
        <begin position="157"/>
        <end position="213"/>
    </location>
</feature>
<keyword evidence="7 11" id="KW-0863">Zinc-finger</keyword>
<keyword evidence="17" id="KW-1185">Reference proteome</keyword>
<dbReference type="EMBL" id="DS469509">
    <property type="protein sequence ID" value="EDO49464.1"/>
    <property type="molecule type" value="Genomic_DNA"/>
</dbReference>
<dbReference type="FunCoup" id="A7RG36">
    <property type="interactions" value="75"/>
</dbReference>
<dbReference type="GO" id="GO:0035591">
    <property type="term" value="F:signaling adaptor activity"/>
    <property type="evidence" value="ECO:0000318"/>
    <property type="project" value="GO_Central"/>
</dbReference>
<evidence type="ECO:0000259" key="15">
    <source>
        <dbReference type="PROSITE" id="PS50145"/>
    </source>
</evidence>
<keyword evidence="2" id="KW-0963">Cytoplasm</keyword>
<dbReference type="InterPro" id="IPR001841">
    <property type="entry name" value="Znf_RING"/>
</dbReference>
<evidence type="ECO:0000256" key="4">
    <source>
        <dbReference type="ARBA" id="ARBA00022703"/>
    </source>
</evidence>
<evidence type="ECO:0000256" key="12">
    <source>
        <dbReference type="SAM" id="Coils"/>
    </source>
</evidence>
<keyword evidence="3" id="KW-1017">Isopeptide bond</keyword>
<feature type="domain" description="RING-type" evidence="13">
    <location>
        <begin position="21"/>
        <end position="58"/>
    </location>
</feature>
<protein>
    <recommendedName>
        <fullName evidence="18">RING-type E3 ubiquitin transferase</fullName>
    </recommendedName>
</protein>
<dbReference type="Pfam" id="PF02176">
    <property type="entry name" value="zf-TRAF"/>
    <property type="match status" value="1"/>
</dbReference>
<evidence type="ECO:0008006" key="18">
    <source>
        <dbReference type="Google" id="ProtNLM"/>
    </source>
</evidence>
<dbReference type="InterPro" id="IPR002083">
    <property type="entry name" value="MATH/TRAF_dom"/>
</dbReference>
<dbReference type="InterPro" id="IPR018957">
    <property type="entry name" value="Znf_C3HC4_RING-type"/>
</dbReference>
<dbReference type="InterPro" id="IPR008974">
    <property type="entry name" value="TRAF-like"/>
</dbReference>
<evidence type="ECO:0000313" key="16">
    <source>
        <dbReference type="EMBL" id="EDO49464.1"/>
    </source>
</evidence>
<dbReference type="SUPFAM" id="SSF57850">
    <property type="entry name" value="RING/U-box"/>
    <property type="match status" value="1"/>
</dbReference>
<dbReference type="GO" id="GO:0009898">
    <property type="term" value="C:cytoplasmic side of plasma membrane"/>
    <property type="evidence" value="ECO:0000318"/>
    <property type="project" value="GO_Central"/>
</dbReference>
<evidence type="ECO:0000256" key="3">
    <source>
        <dbReference type="ARBA" id="ARBA00022499"/>
    </source>
</evidence>
<dbReference type="SUPFAM" id="SSF49599">
    <property type="entry name" value="TRAF domain-like"/>
    <property type="match status" value="3"/>
</dbReference>
<gene>
    <name evidence="16" type="ORF">NEMVEDRAFT_v1g80332</name>
</gene>
<dbReference type="Pfam" id="PF21355">
    <property type="entry name" value="TRAF-mep_MATH"/>
    <property type="match status" value="1"/>
</dbReference>
<dbReference type="InterPro" id="IPR012227">
    <property type="entry name" value="TNF_rcpt-assoc_TRAF_met"/>
</dbReference>
<dbReference type="PANTHER" id="PTHR10131:SF153">
    <property type="entry name" value="RING-TYPE DOMAIN-CONTAINING PROTEIN"/>
    <property type="match status" value="1"/>
</dbReference>
<evidence type="ECO:0000256" key="8">
    <source>
        <dbReference type="ARBA" id="ARBA00022833"/>
    </source>
</evidence>
<dbReference type="eggNOG" id="KOG0297">
    <property type="taxonomic scope" value="Eukaryota"/>
</dbReference>
<accession>A7RG36</accession>
<sequence length="531" mass="60517">MQDEGFQTELFVEPLDPKYRCPVCGNALKHPVQTPCGHRFCEGCLEPILRGPSKCPVDGEELKIDGVFKDVCCRREILCLACYCPNRQLGCEWMKDLQYLEEHRANCEYKGVQCHNPGCQEKVAKRDLEAHLERCEFKPSDCQYCLQRIPAASMEDHLQTCEKHPVVCPHCGAEGICRDELLHHQTNICEQAELPCSFAKHGCHFKGTREALETHFRDQASVHVNLLLTATQNEEKARSEMAAKLSQMEKERAKQQEQMYEQREALAVANQNLRTYQGKLNVIERSVAEQRRELAELKERIQLQEVEAAIREQDRRLGMIENEASRGAAPSSGPGSMGGTMALERRQDRNEHQLALHDIQLAEHDLKLQMLEATSYDGTYIWKIDEYTRRYQEGVSGKTPSIYSPPFYVGRYGYKACARVYPNGDGMGKGSHLSLFFVLMRGEFDALLPWPFRQKVTFKLLDQDRVHDIGDTFRPDPTSSSFKRPTSNMNIASGCPLFISHTNLQTRAYVRDDTMFIKIAVDTTGLPPMGF</sequence>
<dbReference type="GO" id="GO:0008270">
    <property type="term" value="F:zinc ion binding"/>
    <property type="evidence" value="ECO:0007669"/>
    <property type="project" value="UniProtKB-KW"/>
</dbReference>
<evidence type="ECO:0000256" key="5">
    <source>
        <dbReference type="ARBA" id="ARBA00022723"/>
    </source>
</evidence>
<feature type="zinc finger region" description="TRAF-type" evidence="11">
    <location>
        <begin position="103"/>
        <end position="155"/>
    </location>
</feature>
<dbReference type="PROSITE" id="PS50144">
    <property type="entry name" value="MATH"/>
    <property type="match status" value="1"/>
</dbReference>
<dbReference type="PROSITE" id="PS50145">
    <property type="entry name" value="ZF_TRAF"/>
    <property type="match status" value="2"/>
</dbReference>
<evidence type="ECO:0000256" key="1">
    <source>
        <dbReference type="ARBA" id="ARBA00004496"/>
    </source>
</evidence>
<dbReference type="InterPro" id="IPR017907">
    <property type="entry name" value="Znf_RING_CS"/>
</dbReference>
<dbReference type="PANTHER" id="PTHR10131">
    <property type="entry name" value="TNF RECEPTOR ASSOCIATED FACTOR"/>
    <property type="match status" value="1"/>
</dbReference>
<evidence type="ECO:0000256" key="10">
    <source>
        <dbReference type="ARBA" id="ARBA00023054"/>
    </source>
</evidence>
<evidence type="ECO:0000256" key="6">
    <source>
        <dbReference type="ARBA" id="ARBA00022737"/>
    </source>
</evidence>
<dbReference type="SMART" id="SM00061">
    <property type="entry name" value="MATH"/>
    <property type="match status" value="1"/>
</dbReference>
<dbReference type="SMART" id="SM00184">
    <property type="entry name" value="RING"/>
    <property type="match status" value="1"/>
</dbReference>
<dbReference type="InterPro" id="IPR049342">
    <property type="entry name" value="TRAF1-6_MATH_dom"/>
</dbReference>
<dbReference type="HOGENOM" id="CLU_021061_4_1_1"/>
<dbReference type="GO" id="GO:0006915">
    <property type="term" value="P:apoptotic process"/>
    <property type="evidence" value="ECO:0007669"/>
    <property type="project" value="UniProtKB-KW"/>
</dbReference>
<keyword evidence="10 12" id="KW-0175">Coiled coil</keyword>
<comment type="subcellular location">
    <subcellularLocation>
        <location evidence="1">Cytoplasm</location>
    </subcellularLocation>
</comment>
<dbReference type="InterPro" id="IPR013083">
    <property type="entry name" value="Znf_RING/FYVE/PHD"/>
</dbReference>
<dbReference type="Pfam" id="PF00097">
    <property type="entry name" value="zf-C3HC4"/>
    <property type="match status" value="1"/>
</dbReference>
<dbReference type="PROSITE" id="PS00518">
    <property type="entry name" value="ZF_RING_1"/>
    <property type="match status" value="1"/>
</dbReference>
<evidence type="ECO:0000259" key="14">
    <source>
        <dbReference type="PROSITE" id="PS50144"/>
    </source>
</evidence>
<evidence type="ECO:0000313" key="17">
    <source>
        <dbReference type="Proteomes" id="UP000001593"/>
    </source>
</evidence>
<dbReference type="SUPFAM" id="SSF57953">
    <property type="entry name" value="Trimerization domain of TRAF"/>
    <property type="match status" value="1"/>
</dbReference>
<dbReference type="FunFam" id="3.30.40.10:FF:000286">
    <property type="entry name" value="TNF receptor-associated factor"/>
    <property type="match status" value="1"/>
</dbReference>
<keyword evidence="8 11" id="KW-0862">Zinc</keyword>
<evidence type="ECO:0000256" key="9">
    <source>
        <dbReference type="ARBA" id="ARBA00022843"/>
    </source>
</evidence>
<dbReference type="Gene3D" id="3.30.40.10">
    <property type="entry name" value="Zinc/RING finger domain, C3HC4 (zinc finger)"/>
    <property type="match status" value="2"/>
</dbReference>
<dbReference type="PIRSF" id="PIRSF015614">
    <property type="entry name" value="TRAF"/>
    <property type="match status" value="1"/>
</dbReference>
<evidence type="ECO:0000256" key="7">
    <source>
        <dbReference type="ARBA" id="ARBA00022771"/>
    </source>
</evidence>
<feature type="zinc finger region" description="TRAF-type" evidence="11">
    <location>
        <begin position="157"/>
        <end position="213"/>
    </location>
</feature>
<dbReference type="PhylomeDB" id="A7RG36"/>
<dbReference type="STRING" id="45351.A7RG36"/>
<feature type="domain" description="MATH" evidence="14">
    <location>
        <begin position="377"/>
        <end position="521"/>
    </location>
</feature>
<dbReference type="InterPro" id="IPR001293">
    <property type="entry name" value="Znf_TRAF"/>
</dbReference>
<dbReference type="GO" id="GO:0042981">
    <property type="term" value="P:regulation of apoptotic process"/>
    <property type="evidence" value="ECO:0007669"/>
    <property type="project" value="InterPro"/>
</dbReference>
<keyword evidence="5 11" id="KW-0479">Metal-binding</keyword>
<dbReference type="GO" id="GO:0043122">
    <property type="term" value="P:regulation of canonical NF-kappaB signal transduction"/>
    <property type="evidence" value="ECO:0000318"/>
    <property type="project" value="GO_Central"/>
</dbReference>
<organism evidence="16 17">
    <name type="scientific">Nematostella vectensis</name>
    <name type="common">Starlet sea anemone</name>
    <dbReference type="NCBI Taxonomy" id="45351"/>
    <lineage>
        <taxon>Eukaryota</taxon>
        <taxon>Metazoa</taxon>
        <taxon>Cnidaria</taxon>
        <taxon>Anthozoa</taxon>
        <taxon>Hexacorallia</taxon>
        <taxon>Actiniaria</taxon>
        <taxon>Edwardsiidae</taxon>
        <taxon>Nematostella</taxon>
    </lineage>
</organism>
<dbReference type="PROSITE" id="PS50089">
    <property type="entry name" value="ZF_RING_2"/>
    <property type="match status" value="1"/>
</dbReference>
<dbReference type="OMA" id="TCEFCMT"/>
<dbReference type="Proteomes" id="UP000001593">
    <property type="component" value="Unassembled WGS sequence"/>
</dbReference>
<dbReference type="Gene3D" id="2.60.210.10">
    <property type="entry name" value="Apoptosis, Tumor Necrosis Factor Receptor Associated Protein 2, Chain A"/>
    <property type="match status" value="1"/>
</dbReference>
<dbReference type="AlphaFoldDB" id="A7RG36"/>
<reference evidence="16 17" key="1">
    <citation type="journal article" date="2007" name="Science">
        <title>Sea anemone genome reveals ancestral eumetazoan gene repertoire and genomic organization.</title>
        <authorList>
            <person name="Putnam N.H."/>
            <person name="Srivastava M."/>
            <person name="Hellsten U."/>
            <person name="Dirks B."/>
            <person name="Chapman J."/>
            <person name="Salamov A."/>
            <person name="Terry A."/>
            <person name="Shapiro H."/>
            <person name="Lindquist E."/>
            <person name="Kapitonov V.V."/>
            <person name="Jurka J."/>
            <person name="Genikhovich G."/>
            <person name="Grigoriev I.V."/>
            <person name="Lucas S.M."/>
            <person name="Steele R.E."/>
            <person name="Finnerty J.R."/>
            <person name="Technau U."/>
            <person name="Martindale M.Q."/>
            <person name="Rokhsar D.S."/>
        </authorList>
    </citation>
    <scope>NUCLEOTIDE SEQUENCE [LARGE SCALE GENOMIC DNA]</scope>
    <source>
        <strain evidence="17">CH2 X CH6</strain>
    </source>
</reference>
<evidence type="ECO:0000256" key="2">
    <source>
        <dbReference type="ARBA" id="ARBA00022490"/>
    </source>
</evidence>
<keyword evidence="4" id="KW-0053">Apoptosis</keyword>
<name>A7RG36_NEMVE</name>
<evidence type="ECO:0000256" key="11">
    <source>
        <dbReference type="PROSITE-ProRule" id="PRU00207"/>
    </source>
</evidence>
<proteinExistence type="predicted"/>
<evidence type="ECO:0000259" key="13">
    <source>
        <dbReference type="PROSITE" id="PS50089"/>
    </source>
</evidence>
<dbReference type="InParanoid" id="A7RG36"/>
<feature type="coiled-coil region" evidence="12">
    <location>
        <begin position="231"/>
        <end position="323"/>
    </location>
</feature>
<feature type="domain" description="TRAF-type" evidence="15">
    <location>
        <begin position="103"/>
        <end position="155"/>
    </location>
</feature>
<dbReference type="GO" id="GO:0005737">
    <property type="term" value="C:cytoplasm"/>
    <property type="evidence" value="ECO:0000318"/>
    <property type="project" value="GO_Central"/>
</dbReference>
<keyword evidence="6" id="KW-0677">Repeat</keyword>